<protein>
    <submittedName>
        <fullName evidence="1">Uncharacterized protein</fullName>
    </submittedName>
</protein>
<gene>
    <name evidence="1" type="ORF">PENFLA_c004G03519</name>
</gene>
<evidence type="ECO:0000313" key="1">
    <source>
        <dbReference type="EMBL" id="OQE29158.1"/>
    </source>
</evidence>
<dbReference type="AlphaFoldDB" id="A0A1V6TS04"/>
<proteinExistence type="predicted"/>
<dbReference type="OrthoDB" id="4493718at2759"/>
<organism evidence="1 2">
    <name type="scientific">Penicillium flavigenum</name>
    <dbReference type="NCBI Taxonomy" id="254877"/>
    <lineage>
        <taxon>Eukaryota</taxon>
        <taxon>Fungi</taxon>
        <taxon>Dikarya</taxon>
        <taxon>Ascomycota</taxon>
        <taxon>Pezizomycotina</taxon>
        <taxon>Eurotiomycetes</taxon>
        <taxon>Eurotiomycetidae</taxon>
        <taxon>Eurotiales</taxon>
        <taxon>Aspergillaceae</taxon>
        <taxon>Penicillium</taxon>
    </lineage>
</organism>
<accession>A0A1V6TS04</accession>
<evidence type="ECO:0000313" key="2">
    <source>
        <dbReference type="Proteomes" id="UP000191342"/>
    </source>
</evidence>
<keyword evidence="2" id="KW-1185">Reference proteome</keyword>
<dbReference type="EMBL" id="MLQL01000004">
    <property type="protein sequence ID" value="OQE29158.1"/>
    <property type="molecule type" value="Genomic_DNA"/>
</dbReference>
<reference evidence="2" key="1">
    <citation type="journal article" date="2017" name="Nat. Microbiol.">
        <title>Global analysis of biosynthetic gene clusters reveals vast potential of secondary metabolite production in Penicillium species.</title>
        <authorList>
            <person name="Nielsen J.C."/>
            <person name="Grijseels S."/>
            <person name="Prigent S."/>
            <person name="Ji B."/>
            <person name="Dainat J."/>
            <person name="Nielsen K.F."/>
            <person name="Frisvad J.C."/>
            <person name="Workman M."/>
            <person name="Nielsen J."/>
        </authorList>
    </citation>
    <scope>NUCLEOTIDE SEQUENCE [LARGE SCALE GENOMIC DNA]</scope>
    <source>
        <strain evidence="2">IBT 14082</strain>
    </source>
</reference>
<name>A0A1V6TS04_9EURO</name>
<comment type="caution">
    <text evidence="1">The sequence shown here is derived from an EMBL/GenBank/DDBJ whole genome shotgun (WGS) entry which is preliminary data.</text>
</comment>
<dbReference type="Proteomes" id="UP000191342">
    <property type="component" value="Unassembled WGS sequence"/>
</dbReference>
<sequence length="322" mass="34726">MPSGPFIELTNVVSAGIVVPLTVPGTWSRPIAQANRVLLDGGDISVVPSGLTQQLRLWVQSMRVIDSRRCHEVYEALGTATSILDLLLVFIHLTNHSPYSPCLFSYPNLIELYFTATVPRFLHCYYPSIGLKHIFDLQTLFLSSGPTQLCSKAPYHPPKAKMAGREFTLSFEITPPTAAQPGSPFTVPVVIAVNPIGTPAQNVQHLVVNASLRDEAGTGAAIGLSGNLTASVRSRTDNAMSGYAKLSPLTISQPGKFRLRVMLSAASYNGVVTKEYVDSTIIHVHAGAAAQRPTPTQVARLQRLTTENLDISAADIAAWQRA</sequence>